<dbReference type="PROSITE" id="PS51257">
    <property type="entry name" value="PROKAR_LIPOPROTEIN"/>
    <property type="match status" value="1"/>
</dbReference>
<proteinExistence type="predicted"/>
<name>A0A4Q2EGQ5_9ACTN</name>
<reference evidence="2 3" key="1">
    <citation type="submission" date="2018-01" db="EMBL/GenBank/DDBJ databases">
        <title>Lactibacter flavus gen. nov., sp. nov., a novel bacterium of the family Propionibacteriaceae isolated from raw milk and dairy products.</title>
        <authorList>
            <person name="Wenning M."/>
            <person name="Breitenwieser F."/>
            <person name="Huptas C."/>
            <person name="von Neubeck M."/>
            <person name="Busse H.-J."/>
            <person name="Scherer S."/>
        </authorList>
    </citation>
    <scope>NUCLEOTIDE SEQUENCE [LARGE SCALE GENOMIC DNA]</scope>
    <source>
        <strain evidence="2 3">VG341</strain>
    </source>
</reference>
<keyword evidence="3" id="KW-1185">Reference proteome</keyword>
<organism evidence="2 3">
    <name type="scientific">Propioniciclava flava</name>
    <dbReference type="NCBI Taxonomy" id="2072026"/>
    <lineage>
        <taxon>Bacteria</taxon>
        <taxon>Bacillati</taxon>
        <taxon>Actinomycetota</taxon>
        <taxon>Actinomycetes</taxon>
        <taxon>Propionibacteriales</taxon>
        <taxon>Propionibacteriaceae</taxon>
        <taxon>Propioniciclava</taxon>
    </lineage>
</organism>
<feature type="transmembrane region" description="Helical" evidence="1">
    <location>
        <begin position="12"/>
        <end position="30"/>
    </location>
</feature>
<dbReference type="EMBL" id="PPCV01000003">
    <property type="protein sequence ID" value="RXW32730.1"/>
    <property type="molecule type" value="Genomic_DNA"/>
</dbReference>
<sequence>MRGRGTRAGMTVGVFLALGVLMTGCAWWGGAPKESLHERAARIQPALLAVHGITGGELTVTNASVSHLYSCTLTSNAPDVPALKKTLTHVLMTLAERADDRPGSLVSCSVSNGTDGVATQDLGLTSPTSLREIREKLG</sequence>
<dbReference type="AlphaFoldDB" id="A0A4Q2EGQ5"/>
<keyword evidence="1" id="KW-0472">Membrane</keyword>
<evidence type="ECO:0000256" key="1">
    <source>
        <dbReference type="SAM" id="Phobius"/>
    </source>
</evidence>
<comment type="caution">
    <text evidence="2">The sequence shown here is derived from an EMBL/GenBank/DDBJ whole genome shotgun (WGS) entry which is preliminary data.</text>
</comment>
<keyword evidence="1" id="KW-0812">Transmembrane</keyword>
<keyword evidence="1" id="KW-1133">Transmembrane helix</keyword>
<evidence type="ECO:0000313" key="2">
    <source>
        <dbReference type="EMBL" id="RXW32730.1"/>
    </source>
</evidence>
<protein>
    <submittedName>
        <fullName evidence="2">Uncharacterized protein</fullName>
    </submittedName>
</protein>
<gene>
    <name evidence="2" type="ORF">C1706_06195</name>
</gene>
<dbReference type="RefSeq" id="WP_129458343.1">
    <property type="nucleotide sequence ID" value="NZ_PPCV01000003.1"/>
</dbReference>
<accession>A0A4Q2EGQ5</accession>
<evidence type="ECO:0000313" key="3">
    <source>
        <dbReference type="Proteomes" id="UP000290624"/>
    </source>
</evidence>
<dbReference type="Proteomes" id="UP000290624">
    <property type="component" value="Unassembled WGS sequence"/>
</dbReference>